<protein>
    <submittedName>
        <fullName evidence="12">Oxidoreductase</fullName>
    </submittedName>
</protein>
<comment type="cofactor">
    <cofactor evidence="9">
        <name>[2Fe-2S] cluster</name>
        <dbReference type="ChEBI" id="CHEBI:190135"/>
    </cofactor>
</comment>
<dbReference type="Gene3D" id="2.10.240.10">
    <property type="entry name" value="Dihydroorotate dehydrogenase, electron transfer subunit"/>
    <property type="match status" value="1"/>
</dbReference>
<keyword evidence="1" id="KW-0813">Transport</keyword>
<name>A0A7V0Q6D5_UNCW3</name>
<comment type="caution">
    <text evidence="12">The sequence shown here is derived from an EMBL/GenBank/DDBJ whole genome shotgun (WGS) entry which is preliminary data.</text>
</comment>
<sequence>MLEAKKINKNPYMPEKARIVRKYDLTEDVRFFQIRIINPDLVLPLTSSYKPGQFMMLSIPNVGEAPFSITSTPSRPGVFEFCIRKVGKLTTKLFELKENSVVWLRGPFGNGFPVEQMVGKDLLFVAGGLGVAPLRSLLLYALDNRELFGKIFYLHGARTPKDMLFREEFFRLKERDDFECYLSVDSDPLGVWPFDIGVVTDLFKYVKVNAANTAAVVCGPPVMYKFVVNKFLELGVPDNQIFMTLERKMKCGMGKCGQCVVGHKYVCVDGPVFTLWDVKNIRGLI</sequence>
<feature type="binding site" evidence="10">
    <location>
        <position position="251"/>
    </location>
    <ligand>
        <name>[2Fe-2S] cluster</name>
        <dbReference type="ChEBI" id="CHEBI:190135"/>
    </ligand>
</feature>
<evidence type="ECO:0000256" key="4">
    <source>
        <dbReference type="ARBA" id="ARBA00022723"/>
    </source>
</evidence>
<keyword evidence="7 10" id="KW-0408">Iron</keyword>
<dbReference type="InterPro" id="IPR019480">
    <property type="entry name" value="Dihydroorotate_DH_Fe-S-bd"/>
</dbReference>
<evidence type="ECO:0000313" key="12">
    <source>
        <dbReference type="EMBL" id="HDL60235.1"/>
    </source>
</evidence>
<dbReference type="Pfam" id="PF10418">
    <property type="entry name" value="DHODB_Fe-S_bind"/>
    <property type="match status" value="1"/>
</dbReference>
<feature type="binding site" evidence="10">
    <location>
        <position position="256"/>
    </location>
    <ligand>
        <name>[2Fe-2S] cluster</name>
        <dbReference type="ChEBI" id="CHEBI:190135"/>
    </ligand>
</feature>
<evidence type="ECO:0000256" key="1">
    <source>
        <dbReference type="ARBA" id="ARBA00022448"/>
    </source>
</evidence>
<evidence type="ECO:0000256" key="6">
    <source>
        <dbReference type="ARBA" id="ARBA00022982"/>
    </source>
</evidence>
<organism evidence="12">
    <name type="scientific">candidate division WOR-3 bacterium</name>
    <dbReference type="NCBI Taxonomy" id="2052148"/>
    <lineage>
        <taxon>Bacteria</taxon>
        <taxon>Bacteria division WOR-3</taxon>
    </lineage>
</organism>
<evidence type="ECO:0000256" key="9">
    <source>
        <dbReference type="ARBA" id="ARBA00034078"/>
    </source>
</evidence>
<dbReference type="Pfam" id="PF00175">
    <property type="entry name" value="NAD_binding_1"/>
    <property type="match status" value="1"/>
</dbReference>
<reference evidence="12" key="1">
    <citation type="journal article" date="2020" name="mSystems">
        <title>Genome- and Community-Level Interaction Insights into Carbon Utilization and Element Cycling Functions of Hydrothermarchaeota in Hydrothermal Sediment.</title>
        <authorList>
            <person name="Zhou Z."/>
            <person name="Liu Y."/>
            <person name="Xu W."/>
            <person name="Pan J."/>
            <person name="Luo Z.H."/>
            <person name="Li M."/>
        </authorList>
    </citation>
    <scope>NUCLEOTIDE SEQUENCE [LARGE SCALE GENOMIC DNA]</scope>
    <source>
        <strain evidence="12">HyVt-28</strain>
    </source>
</reference>
<keyword evidence="3 10" id="KW-0001">2Fe-2S</keyword>
<dbReference type="AlphaFoldDB" id="A0A7V0Q6D5"/>
<feature type="binding site" evidence="10">
    <location>
        <position position="267"/>
    </location>
    <ligand>
        <name>[2Fe-2S] cluster</name>
        <dbReference type="ChEBI" id="CHEBI:190135"/>
    </ligand>
</feature>
<dbReference type="SUPFAM" id="SSF52343">
    <property type="entry name" value="Ferredoxin reductase-like, C-terminal NADP-linked domain"/>
    <property type="match status" value="1"/>
</dbReference>
<feature type="domain" description="FAD-binding FR-type" evidence="11">
    <location>
        <begin position="12"/>
        <end position="114"/>
    </location>
</feature>
<dbReference type="InterPro" id="IPR012165">
    <property type="entry name" value="Cyt_c3_hydrogenase_gsu"/>
</dbReference>
<dbReference type="PROSITE" id="PS51384">
    <property type="entry name" value="FAD_FR"/>
    <property type="match status" value="1"/>
</dbReference>
<dbReference type="GO" id="GO:0016491">
    <property type="term" value="F:oxidoreductase activity"/>
    <property type="evidence" value="ECO:0007669"/>
    <property type="project" value="InterPro"/>
</dbReference>
<evidence type="ECO:0000256" key="5">
    <source>
        <dbReference type="ARBA" id="ARBA00022827"/>
    </source>
</evidence>
<keyword evidence="6" id="KW-0249">Electron transport</keyword>
<evidence type="ECO:0000256" key="10">
    <source>
        <dbReference type="PIRSR" id="PIRSR006816-2"/>
    </source>
</evidence>
<dbReference type="GO" id="GO:0046872">
    <property type="term" value="F:metal ion binding"/>
    <property type="evidence" value="ECO:0007669"/>
    <property type="project" value="UniProtKB-KW"/>
</dbReference>
<evidence type="ECO:0000256" key="8">
    <source>
        <dbReference type="ARBA" id="ARBA00023014"/>
    </source>
</evidence>
<dbReference type="Gene3D" id="2.40.30.10">
    <property type="entry name" value="Translation factors"/>
    <property type="match status" value="1"/>
</dbReference>
<dbReference type="Gene3D" id="3.40.50.80">
    <property type="entry name" value="Nucleotide-binding domain of ferredoxin-NADP reductase (FNR) module"/>
    <property type="match status" value="1"/>
</dbReference>
<dbReference type="GO" id="GO:0006221">
    <property type="term" value="P:pyrimidine nucleotide biosynthetic process"/>
    <property type="evidence" value="ECO:0007669"/>
    <property type="project" value="InterPro"/>
</dbReference>
<dbReference type="InterPro" id="IPR008333">
    <property type="entry name" value="Cbr1-like_FAD-bd_dom"/>
</dbReference>
<feature type="binding site" evidence="10">
    <location>
        <position position="259"/>
    </location>
    <ligand>
        <name>[2Fe-2S] cluster</name>
        <dbReference type="ChEBI" id="CHEBI:190135"/>
    </ligand>
</feature>
<dbReference type="SUPFAM" id="SSF63380">
    <property type="entry name" value="Riboflavin synthase domain-like"/>
    <property type="match status" value="1"/>
</dbReference>
<comment type="cofactor">
    <cofactor evidence="10">
        <name>[2Fe-2S] cluster</name>
        <dbReference type="ChEBI" id="CHEBI:190135"/>
    </cofactor>
    <text evidence="10">Binds 1 [2Fe-2S] cluster per subunit.</text>
</comment>
<dbReference type="GO" id="GO:0051537">
    <property type="term" value="F:2 iron, 2 sulfur cluster binding"/>
    <property type="evidence" value="ECO:0007669"/>
    <property type="project" value="UniProtKB-KW"/>
</dbReference>
<evidence type="ECO:0000256" key="7">
    <source>
        <dbReference type="ARBA" id="ARBA00023004"/>
    </source>
</evidence>
<dbReference type="InterPro" id="IPR017938">
    <property type="entry name" value="Riboflavin_synthase-like_b-brl"/>
</dbReference>
<keyword evidence="5" id="KW-0274">FAD</keyword>
<keyword evidence="4 10" id="KW-0479">Metal-binding</keyword>
<dbReference type="InterPro" id="IPR050353">
    <property type="entry name" value="PyrK_electron_transfer"/>
</dbReference>
<dbReference type="InterPro" id="IPR001433">
    <property type="entry name" value="OxRdtase_FAD/NAD-bd"/>
</dbReference>
<dbReference type="EMBL" id="DRDR01000091">
    <property type="protein sequence ID" value="HDL60235.1"/>
    <property type="molecule type" value="Genomic_DNA"/>
</dbReference>
<dbReference type="CDD" id="cd06221">
    <property type="entry name" value="sulfite_reductase_like"/>
    <property type="match status" value="1"/>
</dbReference>
<dbReference type="PRINTS" id="PR00410">
    <property type="entry name" value="PHEHYDRXLASE"/>
</dbReference>
<dbReference type="PIRSF" id="PIRSF006816">
    <property type="entry name" value="Cyc3_hyd_g"/>
    <property type="match status" value="1"/>
</dbReference>
<dbReference type="InterPro" id="IPR037117">
    <property type="entry name" value="Dihydroorotate_DH_ele_sf"/>
</dbReference>
<dbReference type="InterPro" id="IPR017927">
    <property type="entry name" value="FAD-bd_FR_type"/>
</dbReference>
<evidence type="ECO:0000256" key="2">
    <source>
        <dbReference type="ARBA" id="ARBA00022630"/>
    </source>
</evidence>
<dbReference type="Proteomes" id="UP000886381">
    <property type="component" value="Unassembled WGS sequence"/>
</dbReference>
<accession>A0A7V0Q6D5</accession>
<gene>
    <name evidence="12" type="ORF">ENH14_02140</name>
</gene>
<dbReference type="GO" id="GO:0050660">
    <property type="term" value="F:flavin adenine dinucleotide binding"/>
    <property type="evidence" value="ECO:0007669"/>
    <property type="project" value="InterPro"/>
</dbReference>
<dbReference type="PANTHER" id="PTHR43513">
    <property type="entry name" value="DIHYDROOROTATE DEHYDROGENASE B (NAD(+)), ELECTRON TRANSFER SUBUNIT"/>
    <property type="match status" value="1"/>
</dbReference>
<dbReference type="PANTHER" id="PTHR43513:SF1">
    <property type="entry name" value="ANAEROBIC SULFITE REDUCTASE SUBUNIT B"/>
    <property type="match status" value="1"/>
</dbReference>
<proteinExistence type="predicted"/>
<dbReference type="InterPro" id="IPR039261">
    <property type="entry name" value="FNR_nucleotide-bd"/>
</dbReference>
<evidence type="ECO:0000256" key="3">
    <source>
        <dbReference type="ARBA" id="ARBA00022714"/>
    </source>
</evidence>
<dbReference type="Pfam" id="PF00970">
    <property type="entry name" value="FAD_binding_6"/>
    <property type="match status" value="1"/>
</dbReference>
<evidence type="ECO:0000259" key="11">
    <source>
        <dbReference type="PROSITE" id="PS51384"/>
    </source>
</evidence>
<keyword evidence="8 10" id="KW-0411">Iron-sulfur</keyword>
<keyword evidence="2" id="KW-0285">Flavoprotein</keyword>